<protein>
    <submittedName>
        <fullName evidence="1">Uncharacterized protein</fullName>
    </submittedName>
</protein>
<evidence type="ECO:0000313" key="1">
    <source>
        <dbReference type="EMBL" id="SBP20348.1"/>
    </source>
</evidence>
<reference evidence="1" key="2">
    <citation type="submission" date="2016-06" db="EMBL/GenBank/DDBJ databases">
        <title>The genome of a short-lived fish provides insights into sex chromosome evolution and the genetic control of aging.</title>
        <authorList>
            <person name="Reichwald K."/>
            <person name="Felder M."/>
            <person name="Petzold A."/>
            <person name="Koch P."/>
            <person name="Groth M."/>
            <person name="Platzer M."/>
        </authorList>
    </citation>
    <scope>NUCLEOTIDE SEQUENCE</scope>
    <source>
        <tissue evidence="1">Brain</tissue>
    </source>
</reference>
<reference evidence="1" key="1">
    <citation type="submission" date="2016-05" db="EMBL/GenBank/DDBJ databases">
        <authorList>
            <person name="Lavstsen T."/>
            <person name="Jespersen J.S."/>
        </authorList>
    </citation>
    <scope>NUCLEOTIDE SEQUENCE</scope>
    <source>
        <tissue evidence="1">Brain</tissue>
    </source>
</reference>
<accession>A0A1A7XQR8</accession>
<name>A0A1A7XQR8_9TELE</name>
<proteinExistence type="predicted"/>
<feature type="non-terminal residue" evidence="1">
    <location>
        <position position="55"/>
    </location>
</feature>
<organism evidence="1">
    <name type="scientific">Iconisemion striatum</name>
    <dbReference type="NCBI Taxonomy" id="60296"/>
    <lineage>
        <taxon>Eukaryota</taxon>
        <taxon>Metazoa</taxon>
        <taxon>Chordata</taxon>
        <taxon>Craniata</taxon>
        <taxon>Vertebrata</taxon>
        <taxon>Euteleostomi</taxon>
        <taxon>Actinopterygii</taxon>
        <taxon>Neopterygii</taxon>
        <taxon>Teleostei</taxon>
        <taxon>Neoteleostei</taxon>
        <taxon>Acanthomorphata</taxon>
        <taxon>Ovalentaria</taxon>
        <taxon>Atherinomorphae</taxon>
        <taxon>Cyprinodontiformes</taxon>
        <taxon>Nothobranchiidae</taxon>
        <taxon>Iconisemion</taxon>
    </lineage>
</organism>
<dbReference type="EMBL" id="HADW01018948">
    <property type="protein sequence ID" value="SBP20348.1"/>
    <property type="molecule type" value="Transcribed_RNA"/>
</dbReference>
<sequence length="55" mass="6274">KNEKAWSEMSQREATGETIGNLISPTQIEKNRYYVKTIGEVVQFLTVNELCGKLK</sequence>
<gene>
    <name evidence="1" type="primary">BX547930.1</name>
</gene>
<dbReference type="AlphaFoldDB" id="A0A1A7XQR8"/>
<feature type="non-terminal residue" evidence="1">
    <location>
        <position position="1"/>
    </location>
</feature>